<dbReference type="EMBL" id="CP042425">
    <property type="protein sequence ID" value="QEL16054.1"/>
    <property type="molecule type" value="Genomic_DNA"/>
</dbReference>
<protein>
    <recommendedName>
        <fullName evidence="4">Glycosyltransferase RgtA/B/C/D-like domain-containing protein</fullName>
    </recommendedName>
</protein>
<keyword evidence="3" id="KW-1185">Reference proteome</keyword>
<feature type="transmembrane region" description="Helical" evidence="1">
    <location>
        <begin position="118"/>
        <end position="136"/>
    </location>
</feature>
<accession>A0A5C1AFY8</accession>
<feature type="transmembrane region" description="Helical" evidence="1">
    <location>
        <begin position="369"/>
        <end position="391"/>
    </location>
</feature>
<keyword evidence="1" id="KW-0472">Membrane</keyword>
<dbReference type="AlphaFoldDB" id="A0A5C1AFY8"/>
<name>A0A5C1AFY8_9BACT</name>
<proteinExistence type="predicted"/>
<feature type="transmembrane region" description="Helical" evidence="1">
    <location>
        <begin position="274"/>
        <end position="297"/>
    </location>
</feature>
<keyword evidence="1" id="KW-0812">Transmembrane</keyword>
<evidence type="ECO:0008006" key="4">
    <source>
        <dbReference type="Google" id="ProtNLM"/>
    </source>
</evidence>
<feature type="transmembrane region" description="Helical" evidence="1">
    <location>
        <begin position="221"/>
        <end position="244"/>
    </location>
</feature>
<feature type="transmembrane region" description="Helical" evidence="1">
    <location>
        <begin position="22"/>
        <end position="40"/>
    </location>
</feature>
<dbReference type="OrthoDB" id="227142at2"/>
<organism evidence="2 3">
    <name type="scientific">Limnoglobus roseus</name>
    <dbReference type="NCBI Taxonomy" id="2598579"/>
    <lineage>
        <taxon>Bacteria</taxon>
        <taxon>Pseudomonadati</taxon>
        <taxon>Planctomycetota</taxon>
        <taxon>Planctomycetia</taxon>
        <taxon>Gemmatales</taxon>
        <taxon>Gemmataceae</taxon>
        <taxon>Limnoglobus</taxon>
    </lineage>
</organism>
<dbReference type="Proteomes" id="UP000324974">
    <property type="component" value="Chromosome"/>
</dbReference>
<keyword evidence="1" id="KW-1133">Transmembrane helix</keyword>
<sequence>MTTPPSSTPTPPGSYLPWRWEWLGWALAAVLLVIGVPLFLRMPPWCDLTLYEMAARTMMTGGVHYRDVFDTNLPGFVWLLVAIRRTLGPSTEAVRVVDLAIVTTTVVLLLRLARWAGANRVGLAWMTAGAAALYPFTTEFCHAQRDVWMFLPALAAVVIRLRRTPEHAFAKGFLEGLLWASAVWIKPHVVFPAAAVWLFSARRVTADGRWKSTVPDFLGNLSAGVLLGAAGIAWLVGTGTWPYFVEVFTAWNPHYTVYIFSEIGWRFLSHPFHFVPWMFFQPLAIVLSLCDLAAVHWGGQDRPPPRWLSWLPRWLYTPASDAQQRMTRAMMGALFLSWLFQSFVLQRQFPYAHVAETLLTLAIFAAHRWAVVPLCFAYLILSSMFYQAVMYSPRLYERMKRVEDSFSQVWDFIPCHALVDGPRLARWPDCWKHLEGAEYARRQDQLALLNYPGSFPSISVEEAEEVAAWFRARGATAEDVVCWHSSPHAIYLGLTGRPAFRFMHVDTPLISRETYAWMRKELVENALPKAKYVVSDLYRFYVPVPSDSPTFAEMKTAGDDLLPVSIPVGAKKLFPCNQPAVFRSGGGHGRYIVHELKNPIGTIEYDTDVFDASQNINFWTR</sequence>
<reference evidence="3" key="1">
    <citation type="submission" date="2019-08" db="EMBL/GenBank/DDBJ databases">
        <title>Limnoglobus roseus gen. nov., sp. nov., a novel freshwater planctomycete with a giant genome from the family Gemmataceae.</title>
        <authorList>
            <person name="Kulichevskaya I.S."/>
            <person name="Naumoff D.G."/>
            <person name="Miroshnikov K."/>
            <person name="Ivanova A."/>
            <person name="Philippov D.A."/>
            <person name="Hakobyan A."/>
            <person name="Rijpstra I.C."/>
            <person name="Sinninghe Damste J.S."/>
            <person name="Liesack W."/>
            <person name="Dedysh S.N."/>
        </authorList>
    </citation>
    <scope>NUCLEOTIDE SEQUENCE [LARGE SCALE GENOMIC DNA]</scope>
    <source>
        <strain evidence="3">PX52</strain>
    </source>
</reference>
<dbReference type="KEGG" id="lrs:PX52LOC_02993"/>
<evidence type="ECO:0000313" key="2">
    <source>
        <dbReference type="EMBL" id="QEL16054.1"/>
    </source>
</evidence>
<gene>
    <name evidence="2" type="ORF">PX52LOC_02993</name>
</gene>
<evidence type="ECO:0000256" key="1">
    <source>
        <dbReference type="SAM" id="Phobius"/>
    </source>
</evidence>
<dbReference type="RefSeq" id="WP_149110819.1">
    <property type="nucleotide sequence ID" value="NZ_CP042425.1"/>
</dbReference>
<feature type="transmembrane region" description="Helical" evidence="1">
    <location>
        <begin position="177"/>
        <end position="200"/>
    </location>
</feature>
<evidence type="ECO:0000313" key="3">
    <source>
        <dbReference type="Proteomes" id="UP000324974"/>
    </source>
</evidence>